<sequence>MRTDLGTGWSKGWKINWCARLKRWRPCLQIDQKFAQLCRCH</sequence>
<organism evidence="1 2">
    <name type="scientific">Pedobacter alpinus</name>
    <dbReference type="NCBI Taxonomy" id="1590643"/>
    <lineage>
        <taxon>Bacteria</taxon>
        <taxon>Pseudomonadati</taxon>
        <taxon>Bacteroidota</taxon>
        <taxon>Sphingobacteriia</taxon>
        <taxon>Sphingobacteriales</taxon>
        <taxon>Sphingobacteriaceae</taxon>
        <taxon>Pedobacter</taxon>
    </lineage>
</organism>
<proteinExistence type="predicted"/>
<gene>
    <name evidence="1" type="ORF">ACFSSE_06110</name>
</gene>
<dbReference type="Proteomes" id="UP001597546">
    <property type="component" value="Unassembled WGS sequence"/>
</dbReference>
<protein>
    <submittedName>
        <fullName evidence="1">Uncharacterized protein</fullName>
    </submittedName>
</protein>
<reference evidence="2" key="1">
    <citation type="journal article" date="2019" name="Int. J. Syst. Evol. Microbiol.">
        <title>The Global Catalogue of Microorganisms (GCM) 10K type strain sequencing project: providing services to taxonomists for standard genome sequencing and annotation.</title>
        <authorList>
            <consortium name="The Broad Institute Genomics Platform"/>
            <consortium name="The Broad Institute Genome Sequencing Center for Infectious Disease"/>
            <person name="Wu L."/>
            <person name="Ma J."/>
        </authorList>
    </citation>
    <scope>NUCLEOTIDE SEQUENCE [LARGE SCALE GENOMIC DNA]</scope>
    <source>
        <strain evidence="2">KCTC 42456</strain>
    </source>
</reference>
<evidence type="ECO:0000313" key="1">
    <source>
        <dbReference type="EMBL" id="MFD2731273.1"/>
    </source>
</evidence>
<dbReference type="EMBL" id="JBHULV010000017">
    <property type="protein sequence ID" value="MFD2731273.1"/>
    <property type="molecule type" value="Genomic_DNA"/>
</dbReference>
<keyword evidence="2" id="KW-1185">Reference proteome</keyword>
<comment type="caution">
    <text evidence="1">The sequence shown here is derived from an EMBL/GenBank/DDBJ whole genome shotgun (WGS) entry which is preliminary data.</text>
</comment>
<name>A0ABW5TR78_9SPHI</name>
<evidence type="ECO:0000313" key="2">
    <source>
        <dbReference type="Proteomes" id="UP001597546"/>
    </source>
</evidence>
<accession>A0ABW5TR78</accession>